<protein>
    <submittedName>
        <fullName evidence="1">Uncharacterized protein</fullName>
    </submittedName>
</protein>
<dbReference type="Gene3D" id="2.60.40.10">
    <property type="entry name" value="Immunoglobulins"/>
    <property type="match status" value="1"/>
</dbReference>
<dbReference type="InterPro" id="IPR013783">
    <property type="entry name" value="Ig-like_fold"/>
</dbReference>
<feature type="non-terminal residue" evidence="1">
    <location>
        <position position="1"/>
    </location>
</feature>
<comment type="caution">
    <text evidence="1">The sequence shown here is derived from an EMBL/GenBank/DDBJ whole genome shotgun (WGS) entry which is preliminary data.</text>
</comment>
<evidence type="ECO:0000313" key="1">
    <source>
        <dbReference type="EMBL" id="GAH07091.1"/>
    </source>
</evidence>
<dbReference type="AlphaFoldDB" id="X1CFL3"/>
<organism evidence="1">
    <name type="scientific">marine sediment metagenome</name>
    <dbReference type="NCBI Taxonomy" id="412755"/>
    <lineage>
        <taxon>unclassified sequences</taxon>
        <taxon>metagenomes</taxon>
        <taxon>ecological metagenomes</taxon>
    </lineage>
</organism>
<reference evidence="1" key="1">
    <citation type="journal article" date="2014" name="Front. Microbiol.">
        <title>High frequency of phylogenetically diverse reductive dehalogenase-homologous genes in deep subseafloor sedimentary metagenomes.</title>
        <authorList>
            <person name="Kawai M."/>
            <person name="Futagami T."/>
            <person name="Toyoda A."/>
            <person name="Takaki Y."/>
            <person name="Nishi S."/>
            <person name="Hori S."/>
            <person name="Arai W."/>
            <person name="Tsubouchi T."/>
            <person name="Morono Y."/>
            <person name="Uchiyama I."/>
            <person name="Ito T."/>
            <person name="Fujiyama A."/>
            <person name="Inagaki F."/>
            <person name="Takami H."/>
        </authorList>
    </citation>
    <scope>NUCLEOTIDE SEQUENCE</scope>
    <source>
        <strain evidence="1">Expedition CK06-06</strain>
    </source>
</reference>
<accession>X1CFL3</accession>
<name>X1CFL3_9ZZZZ</name>
<gene>
    <name evidence="1" type="ORF">S01H4_62569</name>
</gene>
<sequence length="154" mass="17349">VGVRVEWRIWANDTSNNWENTEIQHLTTISGNQAPYSPALTGPANNTRYDMGGSILFEWVFDDPDIGDTQGAYEFELDNDPAFGSPEIDTGKVVSGSESVNQNLPSSIDDYYWRLKTWDDSDEESPWSATRYVIADRVRVKHIEANDTRNDVAA</sequence>
<feature type="non-terminal residue" evidence="1">
    <location>
        <position position="154"/>
    </location>
</feature>
<dbReference type="EMBL" id="BART01037377">
    <property type="protein sequence ID" value="GAH07091.1"/>
    <property type="molecule type" value="Genomic_DNA"/>
</dbReference>
<dbReference type="Pfam" id="PF25788">
    <property type="entry name" value="Ig_Rha78A_N"/>
    <property type="match status" value="1"/>
</dbReference>
<proteinExistence type="predicted"/>